<feature type="region of interest" description="Disordered" evidence="4">
    <location>
        <begin position="650"/>
        <end position="669"/>
    </location>
</feature>
<dbReference type="InterPro" id="IPR013633">
    <property type="entry name" value="NRDE-2"/>
</dbReference>
<evidence type="ECO:0000256" key="4">
    <source>
        <dbReference type="SAM" id="MobiDB-lite"/>
    </source>
</evidence>
<comment type="similarity">
    <text evidence="2">Belongs to the NRDE2 family.</text>
</comment>
<feature type="compositionally biased region" description="Basic and acidic residues" evidence="4">
    <location>
        <begin position="43"/>
        <end position="78"/>
    </location>
</feature>
<feature type="region of interest" description="Disordered" evidence="4">
    <location>
        <begin position="155"/>
        <end position="299"/>
    </location>
</feature>
<dbReference type="GO" id="GO:1902369">
    <property type="term" value="P:negative regulation of RNA catabolic process"/>
    <property type="evidence" value="ECO:0007669"/>
    <property type="project" value="TreeGrafter"/>
</dbReference>
<reference evidence="5" key="1">
    <citation type="submission" date="2020-03" db="EMBL/GenBank/DDBJ databases">
        <title>Site-based positive gene gene selection in Geosmithia morbida across the United States reveals a broad range of putative effectors and factors for local host and environmental adapation.</title>
        <authorList>
            <person name="Onufrak A."/>
            <person name="Murdoch R.W."/>
            <person name="Gazis R."/>
            <person name="Huff M."/>
            <person name="Staton M."/>
            <person name="Klingeman W."/>
            <person name="Hadziabdic D."/>
        </authorList>
    </citation>
    <scope>NUCLEOTIDE SEQUENCE</scope>
    <source>
        <strain evidence="5">1262</strain>
    </source>
</reference>
<feature type="compositionally biased region" description="Basic residues" evidence="4">
    <location>
        <begin position="79"/>
        <end position="105"/>
    </location>
</feature>
<sequence>MSGKEGVDPIVPKFSSFRSKEHSADGKASDVGVPSVPNFASFKGRDSKEDSSNEGKNGDHGEERRKRRRSEREHDDSHRHHSKRHRDHHHHRSEHRTRSRSRSPRRKTESRSLDSRSCRDGVGRDGGPKKTSDVFFIDKKGDPLIARYGGIERSKIPPYRRYGGGQVLGTPGRLIIHRDGPRDQFSLRMPGEGSGFFKDKDGLRDKRLRLRQQAIDLRPRRRKDTSATGEEEEREEEGFLSLSSSRSGERHRSEEDSPDETQPNYRSIEGKAKARTLADSEAGDDSGSGDEDVVPLEQSNPLKWRSVQLSRRVKDNPEDIDAWIELVEHQDVLLRAGQSLDYTIFENEAHSYSEIKVSILESALPHTSNPRDRSRVLNYLMREGVKVWNSKTAAKKWSEVERDEEHNFILWKIHLDFCTSDIASFEYDQVRQILVTRLRAAIARSSSGHRQNDFSEAIYVFLRATRFIHDAGYKELAVAAWQALLELTFFRPNGMDGSHDSLVAFQEFWESEVPRIGEGDALGWRQFAESGSGGDAPDPVRYESETAAPVKDAYKAWAAIEQRRATTARLPARTMDEGTEDDPFRVVMFADIEPLLFIIPDTVLPHVRSQLLDAFLLFCGLPPYCRSDEWTETAWLDPFLTGARGALDTQGSWEKQPVEETADDDSRQRPAFSSVSFHAASVSDNLFQTQDWFGYLGSASALSQTVELGWACNVTRRLALDAGIQDLAAYHLALSSLDTSSSVKKVARMLLKQYPTNLGLYNAYAMAEYAQGNRDVAAKVLSSAGDIDKGENPGSSLLLWRSWAWIELESGHRHLAVKRLCSSVDEPLRRIPDDEYQATGSQILKARLFFASPAGEAAPSKEGGLQTHAECLALLAYLTTEGCTEPSSGTQGNIAAAMDSIDRSCHELKFHNAEGTLAHEGLLQFAARLLYFNATRGPSRRAYTREQLTKFLTWFPQNTMFLSLLEWSDSSLRVVDETRALLRARAEPGERQYDQGSAGPGRDDERYIQVQRTGLDIIHSILPRAQGTAAQGQRRVLPSTEALPMVQGGHDGGVWDVGRRDDV</sequence>
<dbReference type="OrthoDB" id="297219at2759"/>
<evidence type="ECO:0000313" key="5">
    <source>
        <dbReference type="EMBL" id="KAF4121154.1"/>
    </source>
</evidence>
<dbReference type="PANTHER" id="PTHR13471">
    <property type="entry name" value="TETRATRICOPEPTIDE-LIKE HELICAL"/>
    <property type="match status" value="1"/>
</dbReference>
<dbReference type="EMBL" id="JAANYQ010000013">
    <property type="protein sequence ID" value="KAF4121154.1"/>
    <property type="molecule type" value="Genomic_DNA"/>
</dbReference>
<dbReference type="AlphaFoldDB" id="A0A9P4YUA5"/>
<evidence type="ECO:0000256" key="2">
    <source>
        <dbReference type="ARBA" id="ARBA00009265"/>
    </source>
</evidence>
<feature type="compositionally biased region" description="Basic and acidic residues" evidence="4">
    <location>
        <begin position="18"/>
        <end position="28"/>
    </location>
</feature>
<dbReference type="PANTHER" id="PTHR13471:SF0">
    <property type="entry name" value="NUCLEAR EXOSOME REGULATOR NRDE2"/>
    <property type="match status" value="1"/>
</dbReference>
<keyword evidence="3" id="KW-0539">Nucleus</keyword>
<comment type="subcellular location">
    <subcellularLocation>
        <location evidence="1">Nucleus</location>
    </subcellularLocation>
</comment>
<comment type="caution">
    <text evidence="5">The sequence shown here is derived from an EMBL/GenBank/DDBJ whole genome shotgun (WGS) entry which is preliminary data.</text>
</comment>
<dbReference type="Pfam" id="PF08424">
    <property type="entry name" value="NRDE-2"/>
    <property type="match status" value="1"/>
</dbReference>
<feature type="compositionally biased region" description="Basic and acidic residues" evidence="4">
    <location>
        <begin position="268"/>
        <end position="278"/>
    </location>
</feature>
<evidence type="ECO:0000256" key="3">
    <source>
        <dbReference type="ARBA" id="ARBA00023242"/>
    </source>
</evidence>
<keyword evidence="6" id="KW-1185">Reference proteome</keyword>
<feature type="compositionally biased region" description="Acidic residues" evidence="4">
    <location>
        <begin position="281"/>
        <end position="294"/>
    </location>
</feature>
<protein>
    <submittedName>
        <fullName evidence="5">Pfam:DUF1740</fullName>
    </submittedName>
</protein>
<dbReference type="Proteomes" id="UP000749293">
    <property type="component" value="Unassembled WGS sequence"/>
</dbReference>
<accession>A0A9P4YUA5</accession>
<feature type="region of interest" description="Disordered" evidence="4">
    <location>
        <begin position="1"/>
        <end position="135"/>
    </location>
</feature>
<feature type="compositionally biased region" description="Acidic residues" evidence="4">
    <location>
        <begin position="229"/>
        <end position="238"/>
    </location>
</feature>
<dbReference type="GO" id="GO:0031048">
    <property type="term" value="P:regulatory ncRNA-mediated heterochromatin formation"/>
    <property type="evidence" value="ECO:0007669"/>
    <property type="project" value="TreeGrafter"/>
</dbReference>
<organism evidence="5 6">
    <name type="scientific">Geosmithia morbida</name>
    <dbReference type="NCBI Taxonomy" id="1094350"/>
    <lineage>
        <taxon>Eukaryota</taxon>
        <taxon>Fungi</taxon>
        <taxon>Dikarya</taxon>
        <taxon>Ascomycota</taxon>
        <taxon>Pezizomycotina</taxon>
        <taxon>Sordariomycetes</taxon>
        <taxon>Hypocreomycetidae</taxon>
        <taxon>Hypocreales</taxon>
        <taxon>Bionectriaceae</taxon>
        <taxon>Geosmithia</taxon>
    </lineage>
</organism>
<evidence type="ECO:0000256" key="1">
    <source>
        <dbReference type="ARBA" id="ARBA00004123"/>
    </source>
</evidence>
<name>A0A9P4YUA5_9HYPO</name>
<dbReference type="GO" id="GO:0071013">
    <property type="term" value="C:catalytic step 2 spliceosome"/>
    <property type="evidence" value="ECO:0007669"/>
    <property type="project" value="TreeGrafter"/>
</dbReference>
<dbReference type="GeneID" id="55968346"/>
<dbReference type="RefSeq" id="XP_035319806.1">
    <property type="nucleotide sequence ID" value="XM_035464096.1"/>
</dbReference>
<evidence type="ECO:0000313" key="6">
    <source>
        <dbReference type="Proteomes" id="UP000749293"/>
    </source>
</evidence>
<feature type="compositionally biased region" description="Basic and acidic residues" evidence="4">
    <location>
        <begin position="106"/>
        <end position="135"/>
    </location>
</feature>
<gene>
    <name evidence="5" type="ORF">GMORB2_2116</name>
</gene>
<proteinExistence type="inferred from homology"/>